<keyword evidence="1" id="KW-0862">Zinc</keyword>
<proteinExistence type="predicted"/>
<keyword evidence="4" id="KW-1185">Reference proteome</keyword>
<dbReference type="EMBL" id="JAVFWL010000002">
    <property type="protein sequence ID" value="KAK6735700.1"/>
    <property type="molecule type" value="Genomic_DNA"/>
</dbReference>
<evidence type="ECO:0000313" key="3">
    <source>
        <dbReference type="EMBL" id="KAK6735700.1"/>
    </source>
</evidence>
<reference evidence="3 4" key="1">
    <citation type="submission" date="2023-08" db="EMBL/GenBank/DDBJ databases">
        <title>A Necator americanus chromosomal reference genome.</title>
        <authorList>
            <person name="Ilik V."/>
            <person name="Petrzelkova K.J."/>
            <person name="Pardy F."/>
            <person name="Fuh T."/>
            <person name="Niatou-Singa F.S."/>
            <person name="Gouil Q."/>
            <person name="Baker L."/>
            <person name="Ritchie M.E."/>
            <person name="Jex A.R."/>
            <person name="Gazzola D."/>
            <person name="Li H."/>
            <person name="Toshio Fujiwara R."/>
            <person name="Zhan B."/>
            <person name="Aroian R.V."/>
            <person name="Pafco B."/>
            <person name="Schwarz E.M."/>
        </authorList>
    </citation>
    <scope>NUCLEOTIDE SEQUENCE [LARGE SCALE GENOMIC DNA]</scope>
    <source>
        <strain evidence="3 4">Aroian</strain>
        <tissue evidence="3">Whole animal</tissue>
    </source>
</reference>
<organism evidence="3 4">
    <name type="scientific">Necator americanus</name>
    <name type="common">Human hookworm</name>
    <dbReference type="NCBI Taxonomy" id="51031"/>
    <lineage>
        <taxon>Eukaryota</taxon>
        <taxon>Metazoa</taxon>
        <taxon>Ecdysozoa</taxon>
        <taxon>Nematoda</taxon>
        <taxon>Chromadorea</taxon>
        <taxon>Rhabditida</taxon>
        <taxon>Rhabditina</taxon>
        <taxon>Rhabditomorpha</taxon>
        <taxon>Strongyloidea</taxon>
        <taxon>Ancylostomatidae</taxon>
        <taxon>Bunostominae</taxon>
        <taxon>Necator</taxon>
    </lineage>
</organism>
<dbReference type="Proteomes" id="UP001303046">
    <property type="component" value="Unassembled WGS sequence"/>
</dbReference>
<keyword evidence="1" id="KW-0479">Metal-binding</keyword>
<evidence type="ECO:0000259" key="2">
    <source>
        <dbReference type="PROSITE" id="PS50157"/>
    </source>
</evidence>
<feature type="domain" description="C2H2-type" evidence="2">
    <location>
        <begin position="51"/>
        <end position="74"/>
    </location>
</feature>
<evidence type="ECO:0000313" key="4">
    <source>
        <dbReference type="Proteomes" id="UP001303046"/>
    </source>
</evidence>
<name>A0ABR1CC65_NECAM</name>
<evidence type="ECO:0000256" key="1">
    <source>
        <dbReference type="PROSITE-ProRule" id="PRU00042"/>
    </source>
</evidence>
<dbReference type="SUPFAM" id="SSF57667">
    <property type="entry name" value="beta-beta-alpha zinc fingers"/>
    <property type="match status" value="1"/>
</dbReference>
<gene>
    <name evidence="3" type="primary">Necator_chrII.g6540</name>
    <name evidence="3" type="ORF">RB195_018747</name>
</gene>
<sequence>MHTSAPCNICGKGPLLLRNLYRHMRDVHMCSDEEVNNVKNAVKRAIHAEEFNCEDCGRTFFKYSAFRKHRKNVHRRCCHNITSKRSRLLHKLFRPMSRLRPNILQQLGLGEAL</sequence>
<dbReference type="InterPro" id="IPR036236">
    <property type="entry name" value="Znf_C2H2_sf"/>
</dbReference>
<keyword evidence="1" id="KW-0863">Zinc-finger</keyword>
<dbReference type="InterPro" id="IPR013087">
    <property type="entry name" value="Znf_C2H2_type"/>
</dbReference>
<dbReference type="SMART" id="SM00355">
    <property type="entry name" value="ZnF_C2H2"/>
    <property type="match status" value="2"/>
</dbReference>
<dbReference type="Gene3D" id="3.30.160.60">
    <property type="entry name" value="Classic Zinc Finger"/>
    <property type="match status" value="1"/>
</dbReference>
<protein>
    <recommendedName>
        <fullName evidence="2">C2H2-type domain-containing protein</fullName>
    </recommendedName>
</protein>
<dbReference type="PROSITE" id="PS50157">
    <property type="entry name" value="ZINC_FINGER_C2H2_2"/>
    <property type="match status" value="1"/>
</dbReference>
<accession>A0ABR1CC65</accession>
<dbReference type="PROSITE" id="PS00028">
    <property type="entry name" value="ZINC_FINGER_C2H2_1"/>
    <property type="match status" value="1"/>
</dbReference>
<comment type="caution">
    <text evidence="3">The sequence shown here is derived from an EMBL/GenBank/DDBJ whole genome shotgun (WGS) entry which is preliminary data.</text>
</comment>